<dbReference type="GO" id="GO:0006412">
    <property type="term" value="P:translation"/>
    <property type="evidence" value="ECO:0007669"/>
    <property type="project" value="UniProtKB-KW"/>
</dbReference>
<dbReference type="Proteomes" id="UP000887540">
    <property type="component" value="Unplaced"/>
</dbReference>
<dbReference type="InterPro" id="IPR023584">
    <property type="entry name" value="Ribosome_recyc_fac_dom"/>
</dbReference>
<dbReference type="Gene3D" id="1.10.132.20">
    <property type="entry name" value="Ribosome-recycling factor"/>
    <property type="match status" value="1"/>
</dbReference>
<reference evidence="8" key="1">
    <citation type="submission" date="2022-11" db="UniProtKB">
        <authorList>
            <consortium name="WormBaseParasite"/>
        </authorList>
    </citation>
    <scope>IDENTIFICATION</scope>
</reference>
<dbReference type="GO" id="GO:0005739">
    <property type="term" value="C:mitochondrion"/>
    <property type="evidence" value="ECO:0007669"/>
    <property type="project" value="TreeGrafter"/>
</dbReference>
<evidence type="ECO:0000256" key="5">
    <source>
        <dbReference type="SAM" id="MobiDB-lite"/>
    </source>
</evidence>
<dbReference type="Pfam" id="PF01765">
    <property type="entry name" value="RRF"/>
    <property type="match status" value="1"/>
</dbReference>
<evidence type="ECO:0000256" key="3">
    <source>
        <dbReference type="ARBA" id="ARBA00022917"/>
    </source>
</evidence>
<dbReference type="InterPro" id="IPR002661">
    <property type="entry name" value="Ribosome_recyc_fac"/>
</dbReference>
<dbReference type="InterPro" id="IPR036191">
    <property type="entry name" value="RRF_sf"/>
</dbReference>
<evidence type="ECO:0000259" key="6">
    <source>
        <dbReference type="Pfam" id="PF01765"/>
    </source>
</evidence>
<evidence type="ECO:0000313" key="8">
    <source>
        <dbReference type="WBParaSite" id="ACRNAN_scaffold8680.g32713.t1"/>
    </source>
</evidence>
<accession>A0A914EJZ2</accession>
<proteinExistence type="inferred from homology"/>
<keyword evidence="7" id="KW-1185">Reference proteome</keyword>
<evidence type="ECO:0000313" key="7">
    <source>
        <dbReference type="Proteomes" id="UP000887540"/>
    </source>
</evidence>
<keyword evidence="3" id="KW-0648">Protein biosynthesis</keyword>
<comment type="similarity">
    <text evidence="1">Belongs to the RRF family.</text>
</comment>
<feature type="domain" description="Ribosome recycling factor" evidence="6">
    <location>
        <begin position="151"/>
        <end position="310"/>
    </location>
</feature>
<dbReference type="GO" id="GO:0043023">
    <property type="term" value="F:ribosomal large subunit binding"/>
    <property type="evidence" value="ECO:0007669"/>
    <property type="project" value="TreeGrafter"/>
</dbReference>
<feature type="region of interest" description="Disordered" evidence="5">
    <location>
        <begin position="93"/>
        <end position="113"/>
    </location>
</feature>
<dbReference type="AlphaFoldDB" id="A0A914EJZ2"/>
<name>A0A914EJZ2_9BILA</name>
<protein>
    <recommendedName>
        <fullName evidence="2">Ribosome-recycling factor, mitochondrial</fullName>
    </recommendedName>
    <alternativeName>
        <fullName evidence="4">Ribosome-releasing factor, mitochondrial</fullName>
    </alternativeName>
</protein>
<dbReference type="WBParaSite" id="ACRNAN_scaffold8680.g32713.t1">
    <property type="protein sequence ID" value="ACRNAN_scaffold8680.g32713.t1"/>
    <property type="gene ID" value="ACRNAN_scaffold8680.g32713"/>
</dbReference>
<evidence type="ECO:0000256" key="2">
    <source>
        <dbReference type="ARBA" id="ARBA00020581"/>
    </source>
</evidence>
<evidence type="ECO:0000256" key="4">
    <source>
        <dbReference type="ARBA" id="ARBA00033107"/>
    </source>
</evidence>
<dbReference type="Gene3D" id="3.30.1360.40">
    <property type="match status" value="1"/>
</dbReference>
<dbReference type="SUPFAM" id="SSF55194">
    <property type="entry name" value="Ribosome recycling factor, RRF"/>
    <property type="match status" value="1"/>
</dbReference>
<evidence type="ECO:0000256" key="1">
    <source>
        <dbReference type="ARBA" id="ARBA00005912"/>
    </source>
</evidence>
<organism evidence="7 8">
    <name type="scientific">Acrobeloides nanus</name>
    <dbReference type="NCBI Taxonomy" id="290746"/>
    <lineage>
        <taxon>Eukaryota</taxon>
        <taxon>Metazoa</taxon>
        <taxon>Ecdysozoa</taxon>
        <taxon>Nematoda</taxon>
        <taxon>Chromadorea</taxon>
        <taxon>Rhabditida</taxon>
        <taxon>Tylenchina</taxon>
        <taxon>Cephalobomorpha</taxon>
        <taxon>Cephaloboidea</taxon>
        <taxon>Cephalobidae</taxon>
        <taxon>Acrobeloides</taxon>
    </lineage>
</organism>
<dbReference type="PANTHER" id="PTHR20982">
    <property type="entry name" value="RIBOSOME RECYCLING FACTOR"/>
    <property type="match status" value="1"/>
</dbReference>
<dbReference type="PANTHER" id="PTHR20982:SF3">
    <property type="entry name" value="MITOCHONDRIAL RIBOSOME RECYCLING FACTOR PSEUDO 1"/>
    <property type="match status" value="1"/>
</dbReference>
<sequence length="314" mass="36411">MSIARGKGRHREYLNFLFACPFSKQAHTKSEQKLHQWRNQAYLRSSMNRALLVVSNSSNLRRLILTYPTFCCSTTITSRFFHLSFSLEGGKGKIPGKKNKKSIEVPSSSQQHESILDDEEIDKKNPVIKNITQAYELAMNEMKVLEEKFVQDLTKHFSLKLDTRAYEEIPVTMENGKTYRMDHLGRVSLHNPQMVKINFTDNPGAIGPAKLVVQKLYPGVNPVQEGITLHIPIPRMTRERREELVKFAEKTIFNHYKNALNKVYSKFDDISRKQSTMDDGIRLVKQLHDFRKKMEEKGRQLIEGKKKEIMKEIA</sequence>